<dbReference type="Gene3D" id="3.40.50.300">
    <property type="entry name" value="P-loop containing nucleotide triphosphate hydrolases"/>
    <property type="match status" value="1"/>
</dbReference>
<keyword evidence="1" id="KW-0547">Nucleotide-binding</keyword>
<comment type="caution">
    <text evidence="6">The sequence shown here is derived from an EMBL/GenBank/DDBJ whole genome shotgun (WGS) entry which is preliminary data.</text>
</comment>
<dbReference type="Pfam" id="PF13087">
    <property type="entry name" value="AAA_12"/>
    <property type="match status" value="1"/>
</dbReference>
<dbReference type="PANTHER" id="PTHR43788">
    <property type="entry name" value="DNA2/NAM7 HELICASE FAMILY MEMBER"/>
    <property type="match status" value="1"/>
</dbReference>
<dbReference type="PANTHER" id="PTHR43788:SF8">
    <property type="entry name" value="DNA-BINDING PROTEIN SMUBP-2"/>
    <property type="match status" value="1"/>
</dbReference>
<evidence type="ECO:0000259" key="5">
    <source>
        <dbReference type="Pfam" id="PF13087"/>
    </source>
</evidence>
<keyword evidence="7" id="KW-1185">Reference proteome</keyword>
<evidence type="ECO:0000313" key="7">
    <source>
        <dbReference type="Proteomes" id="UP000230233"/>
    </source>
</evidence>
<keyword evidence="3" id="KW-0347">Helicase</keyword>
<reference evidence="7" key="1">
    <citation type="submission" date="2017-10" db="EMBL/GenBank/DDBJ databases">
        <title>Rapid genome shrinkage in a self-fertile nematode reveals novel sperm competition proteins.</title>
        <authorList>
            <person name="Yin D."/>
            <person name="Schwarz E.M."/>
            <person name="Thomas C.G."/>
            <person name="Felde R.L."/>
            <person name="Korf I.F."/>
            <person name="Cutter A.D."/>
            <person name="Schartner C.M."/>
            <person name="Ralston E.J."/>
            <person name="Meyer B.J."/>
            <person name="Haag E.S."/>
        </authorList>
    </citation>
    <scope>NUCLEOTIDE SEQUENCE [LARGE SCALE GENOMIC DNA]</scope>
    <source>
        <strain evidence="7">JU1422</strain>
    </source>
</reference>
<dbReference type="EMBL" id="PDUG01000006">
    <property type="protein sequence ID" value="PIC19199.1"/>
    <property type="molecule type" value="Genomic_DNA"/>
</dbReference>
<dbReference type="InterPro" id="IPR027417">
    <property type="entry name" value="P-loop_NTPase"/>
</dbReference>
<keyword evidence="2" id="KW-0378">Hydrolase</keyword>
<dbReference type="CDD" id="cd18808">
    <property type="entry name" value="SF1_C_Upf1"/>
    <property type="match status" value="1"/>
</dbReference>
<evidence type="ECO:0000313" key="6">
    <source>
        <dbReference type="EMBL" id="PIC19199.1"/>
    </source>
</evidence>
<dbReference type="InterPro" id="IPR047187">
    <property type="entry name" value="SF1_C_Upf1"/>
</dbReference>
<accession>A0A2G5SWB3</accession>
<protein>
    <recommendedName>
        <fullName evidence="5">DNA2/NAM7 helicase-like C-terminal domain-containing protein</fullName>
    </recommendedName>
</protein>
<evidence type="ECO:0000256" key="3">
    <source>
        <dbReference type="ARBA" id="ARBA00022806"/>
    </source>
</evidence>
<dbReference type="InterPro" id="IPR050534">
    <property type="entry name" value="Coronavir_polyprotein_1ab"/>
</dbReference>
<sequence>MVHIDTSGVKGGPERIRTYEILIPQVTDGEYPHSYANYGEATYAMEHYQNLIFMGVQPEQIALITPYRGQVILLGGMMEELCVKYKNMDLKNTKIETVDNVKGQEFDIVIFTSVRNNPQKNFGIVSDFHRLNVAVTRAKRHFVLIGSGYMLKHNHSREVRNLFDTIRIQNQRFHPAVLIGGLPYINYEPKNNFGWNFENFMKNSNDTKMIKWCEEFLKRGRDLHREQADDESLENGGMN</sequence>
<dbReference type="OrthoDB" id="5805783at2759"/>
<evidence type="ECO:0000256" key="2">
    <source>
        <dbReference type="ARBA" id="ARBA00022801"/>
    </source>
</evidence>
<dbReference type="GO" id="GO:0016787">
    <property type="term" value="F:hydrolase activity"/>
    <property type="evidence" value="ECO:0007669"/>
    <property type="project" value="UniProtKB-KW"/>
</dbReference>
<dbReference type="GO" id="GO:0005524">
    <property type="term" value="F:ATP binding"/>
    <property type="evidence" value="ECO:0007669"/>
    <property type="project" value="UniProtKB-KW"/>
</dbReference>
<feature type="domain" description="DNA2/NAM7 helicase-like C-terminal" evidence="5">
    <location>
        <begin position="32"/>
        <end position="147"/>
    </location>
</feature>
<name>A0A2G5SWB3_9PELO</name>
<organism evidence="6 7">
    <name type="scientific">Caenorhabditis nigoni</name>
    <dbReference type="NCBI Taxonomy" id="1611254"/>
    <lineage>
        <taxon>Eukaryota</taxon>
        <taxon>Metazoa</taxon>
        <taxon>Ecdysozoa</taxon>
        <taxon>Nematoda</taxon>
        <taxon>Chromadorea</taxon>
        <taxon>Rhabditida</taxon>
        <taxon>Rhabditina</taxon>
        <taxon>Rhabditomorpha</taxon>
        <taxon>Rhabditoidea</taxon>
        <taxon>Rhabditidae</taxon>
        <taxon>Peloderinae</taxon>
        <taxon>Caenorhabditis</taxon>
    </lineage>
</organism>
<dbReference type="SUPFAM" id="SSF52540">
    <property type="entry name" value="P-loop containing nucleoside triphosphate hydrolases"/>
    <property type="match status" value="1"/>
</dbReference>
<dbReference type="Proteomes" id="UP000230233">
    <property type="component" value="Chromosome X"/>
</dbReference>
<gene>
    <name evidence="6" type="primary">Cnig_chr_X.g24828</name>
    <name evidence="6" type="ORF">B9Z55_024828</name>
</gene>
<keyword evidence="4" id="KW-0067">ATP-binding</keyword>
<evidence type="ECO:0000256" key="4">
    <source>
        <dbReference type="ARBA" id="ARBA00022840"/>
    </source>
</evidence>
<evidence type="ECO:0000256" key="1">
    <source>
        <dbReference type="ARBA" id="ARBA00022741"/>
    </source>
</evidence>
<dbReference type="GO" id="GO:0043139">
    <property type="term" value="F:5'-3' DNA helicase activity"/>
    <property type="evidence" value="ECO:0007669"/>
    <property type="project" value="TreeGrafter"/>
</dbReference>
<dbReference type="InterPro" id="IPR041679">
    <property type="entry name" value="DNA2/NAM7-like_C"/>
</dbReference>
<dbReference type="STRING" id="1611254.A0A2G5SWB3"/>
<dbReference type="AlphaFoldDB" id="A0A2G5SWB3"/>
<proteinExistence type="predicted"/>